<dbReference type="RefSeq" id="WP_141846229.1">
    <property type="nucleotide sequence ID" value="NZ_BAAAPR010000006.1"/>
</dbReference>
<dbReference type="Gene3D" id="2.60.40.10">
    <property type="entry name" value="Immunoglobulins"/>
    <property type="match status" value="1"/>
</dbReference>
<dbReference type="GO" id="GO:0005975">
    <property type="term" value="P:carbohydrate metabolic process"/>
    <property type="evidence" value="ECO:0007669"/>
    <property type="project" value="UniProtKB-ARBA"/>
</dbReference>
<feature type="chain" id="PRO_5039452507" description="Ig-like domain-containing protein" evidence="1">
    <location>
        <begin position="26"/>
        <end position="430"/>
    </location>
</feature>
<dbReference type="Proteomes" id="UP000317893">
    <property type="component" value="Unassembled WGS sequence"/>
</dbReference>
<dbReference type="EMBL" id="VFMN01000001">
    <property type="protein sequence ID" value="TQJ07295.1"/>
    <property type="molecule type" value="Genomic_DNA"/>
</dbReference>
<keyword evidence="3" id="KW-1185">Reference proteome</keyword>
<dbReference type="AlphaFoldDB" id="A0A542DW64"/>
<dbReference type="InterPro" id="IPR013783">
    <property type="entry name" value="Ig-like_fold"/>
</dbReference>
<evidence type="ECO:0000256" key="1">
    <source>
        <dbReference type="SAM" id="SignalP"/>
    </source>
</evidence>
<comment type="caution">
    <text evidence="2">The sequence shown here is derived from an EMBL/GenBank/DDBJ whole genome shotgun (WGS) entry which is preliminary data.</text>
</comment>
<name>A0A542DW64_9MICO</name>
<feature type="signal peptide" evidence="1">
    <location>
        <begin position="1"/>
        <end position="25"/>
    </location>
</feature>
<organism evidence="2 3">
    <name type="scientific">Lapillicoccus jejuensis</name>
    <dbReference type="NCBI Taxonomy" id="402171"/>
    <lineage>
        <taxon>Bacteria</taxon>
        <taxon>Bacillati</taxon>
        <taxon>Actinomycetota</taxon>
        <taxon>Actinomycetes</taxon>
        <taxon>Micrococcales</taxon>
        <taxon>Intrasporangiaceae</taxon>
        <taxon>Lapillicoccus</taxon>
    </lineage>
</organism>
<accession>A0A542DW64</accession>
<keyword evidence="1" id="KW-0732">Signal</keyword>
<gene>
    <name evidence="2" type="ORF">FB458_0353</name>
</gene>
<evidence type="ECO:0000313" key="3">
    <source>
        <dbReference type="Proteomes" id="UP000317893"/>
    </source>
</evidence>
<proteinExistence type="predicted"/>
<sequence length="430" mass="43353">MTGPLQALAVVAPLAAGLAGGAASAATPATAAPAGAVPTALSVVEEKVCAGRALVFSATPTLLATATGSPGDQVALQFEVRSGAGATVGTARVDTVAGTGSRWTPAALTDGSYSFRVREASLDASGGLGAWGAWTGSGRFTVDTTPPPAPTGADSLDVPLGDFFDPYGAPAATSWSASDPVLGSPGSIVVTTPRGVSLVQVSWDPWFSVITGCGVDGPGVVPVVEGRVVLPIPATLTTGPHTVSVRGVDAVGNTGEVLTRRFSLAPYVAGYRPGADRVEGESLVARTPASAPAGVQRDVRLSGGAQLEVATSRPGQQVRLTLPVAAEADYGLQLGALAGDHRGRVQVLVDGVLQLDGQGDPLVVDLYAPTPQHVEQYASGGLVHLTAGPHTVALLVTDPDPAARDRVTNGVHDHGDSVVVDYLRLVRFPS</sequence>
<protein>
    <recommendedName>
        <fullName evidence="4">Ig-like domain-containing protein</fullName>
    </recommendedName>
</protein>
<evidence type="ECO:0000313" key="2">
    <source>
        <dbReference type="EMBL" id="TQJ07295.1"/>
    </source>
</evidence>
<evidence type="ECO:0008006" key="4">
    <source>
        <dbReference type="Google" id="ProtNLM"/>
    </source>
</evidence>
<reference evidence="2 3" key="1">
    <citation type="submission" date="2019-06" db="EMBL/GenBank/DDBJ databases">
        <title>Sequencing the genomes of 1000 actinobacteria strains.</title>
        <authorList>
            <person name="Klenk H.-P."/>
        </authorList>
    </citation>
    <scope>NUCLEOTIDE SEQUENCE [LARGE SCALE GENOMIC DNA]</scope>
    <source>
        <strain evidence="2 3">DSM 18607</strain>
    </source>
</reference>